<dbReference type="Gene3D" id="2.60.40.1120">
    <property type="entry name" value="Carboxypeptidase-like, regulatory domain"/>
    <property type="match status" value="1"/>
</dbReference>
<dbReference type="SUPFAM" id="SSF49464">
    <property type="entry name" value="Carboxypeptidase regulatory domain-like"/>
    <property type="match status" value="1"/>
</dbReference>
<dbReference type="GO" id="GO:0009279">
    <property type="term" value="C:cell outer membrane"/>
    <property type="evidence" value="ECO:0007669"/>
    <property type="project" value="UniProtKB-SubCell"/>
</dbReference>
<gene>
    <name evidence="9" type="ORF">P4G45_00710</name>
    <name evidence="10" type="ORF">P8936_00715</name>
</gene>
<dbReference type="RefSeq" id="WP_348267780.1">
    <property type="nucleotide sequence ID" value="NZ_CP121194.1"/>
</dbReference>
<protein>
    <submittedName>
        <fullName evidence="9">TonB-dependent receptor</fullName>
    </submittedName>
</protein>
<feature type="compositionally biased region" description="Low complexity" evidence="7">
    <location>
        <begin position="945"/>
        <end position="957"/>
    </location>
</feature>
<dbReference type="InterPro" id="IPR008969">
    <property type="entry name" value="CarboxyPept-like_regulatory"/>
</dbReference>
<keyword evidence="9" id="KW-0675">Receptor</keyword>
<dbReference type="KEGG" id="epl:P4G45_00710"/>
<dbReference type="PANTHER" id="PTHR30069">
    <property type="entry name" value="TONB-DEPENDENT OUTER MEMBRANE RECEPTOR"/>
    <property type="match status" value="1"/>
</dbReference>
<organism evidence="9">
    <name type="scientific">Edaphobacter paludis</name>
    <dbReference type="NCBI Taxonomy" id="3035702"/>
    <lineage>
        <taxon>Bacteria</taxon>
        <taxon>Pseudomonadati</taxon>
        <taxon>Acidobacteriota</taxon>
        <taxon>Terriglobia</taxon>
        <taxon>Terriglobales</taxon>
        <taxon>Acidobacteriaceae</taxon>
        <taxon>Edaphobacter</taxon>
    </lineage>
</organism>
<dbReference type="EMBL" id="CP121195">
    <property type="protein sequence ID" value="XBH13711.1"/>
    <property type="molecule type" value="Genomic_DNA"/>
</dbReference>
<keyword evidence="6" id="KW-0998">Cell outer membrane</keyword>
<evidence type="ECO:0000256" key="1">
    <source>
        <dbReference type="ARBA" id="ARBA00004571"/>
    </source>
</evidence>
<name>A0AAU7CY05_9BACT</name>
<evidence type="ECO:0000256" key="5">
    <source>
        <dbReference type="ARBA" id="ARBA00023136"/>
    </source>
</evidence>
<accession>A0AAU7CY05</accession>
<dbReference type="InterPro" id="IPR057601">
    <property type="entry name" value="Oar-like_b-barrel"/>
</dbReference>
<dbReference type="EMBL" id="CP121194">
    <property type="protein sequence ID" value="XBH10274.1"/>
    <property type="molecule type" value="Genomic_DNA"/>
</dbReference>
<accession>A0AAU7DAA7</accession>
<evidence type="ECO:0000256" key="3">
    <source>
        <dbReference type="ARBA" id="ARBA00022452"/>
    </source>
</evidence>
<keyword evidence="5" id="KW-0472">Membrane</keyword>
<comment type="subcellular location">
    <subcellularLocation>
        <location evidence="1">Cell outer membrane</location>
        <topology evidence="1">Multi-pass membrane protein</topology>
    </subcellularLocation>
</comment>
<dbReference type="GO" id="GO:0044718">
    <property type="term" value="P:siderophore transmembrane transport"/>
    <property type="evidence" value="ECO:0007669"/>
    <property type="project" value="TreeGrafter"/>
</dbReference>
<dbReference type="InterPro" id="IPR036942">
    <property type="entry name" value="Beta-barrel_TonB_sf"/>
</dbReference>
<dbReference type="PANTHER" id="PTHR30069:SF46">
    <property type="entry name" value="OAR PROTEIN"/>
    <property type="match status" value="1"/>
</dbReference>
<dbReference type="AlphaFoldDB" id="A0AAU7CY05"/>
<sequence length="1183" mass="125303">MNTRYSSFFLRLTLIAFVLYLARPAYGQFNASLSGTVQDSTGAIIPNATVTLTEPATHQTLKATTSSDGVYHFNELPPAHYTLAVTASGFKASTFADVALSAETPRNLNVTLSTGDVSETVTVNANEVSALQSADASIGSTISNEAIQRLPVIGGNPYELLRTSPGITGDGARAGNGNAVYLPNGAGPGGSSRGIFQTENQTQISANGQPVAANTYSVDGVTVDSLTHGGAAVVTPNQEAIGQITVLSTSYDAADGRNSGAQIKVVTKSGTNDLHGSLYFLYDEPGLNAFAKYGGPDGQLPLRVETKQRTYDASLGGPMIKDKLFGFASYSGFGLGANTTISQYIETPEYRSLVAAQRPGGITTTIVTSPGVTPRIVNLLSMDCSAYANNPGLYTPVNGVPQTASGGPYCKPAGSGVDIGSPTAGGASQLGMYTPSAATNPATYIGGGLDGIPDIEYAQLLVPNHSRGNQFNGRVDWYATAKDQFAGSFYLTKLDSYGTSGAADSRPQSDVPFKPLNTAVTLIYIHTFSPSWLNELRGNGTRFAENALRDGAGTINYGIPYINVQGMPFSNTLNFGVQQGSTNPAIFAENTYEVRDQVTHTFGSHTLRIGGEVRFEQDNDKLAGTTRPVYAMQGLWNFANDAPIFESITASTVTGGPPDTQLYLRSKDIALYAQHDWKVTPTLTLNTGFRYEIYTPLSNKTGNISKPVLGPAGSELSGMTLVPTHDLYNTDYGHYAPKVGFAWTPSIYNGNVVLRGGFAVAYNHLDAGLFNTQAIDNAPGAATFNVCCGQDTSPFAAGQIKYSLGTSISPDSYPANPAFAGGVNANGFPKNGSQIELYGVSGRIRNPVSYLYSLETQTQLPSKIVLTVGYGGSLARHNPRLVNQNFLYNNTGSPTYAAYFASTDSVQAYNSLNVRVARTLSHGFQIEGNYTFSKNMDQVSNGDGANSNANQTNPANNKSEYGPSDYDTRNRFTISALYTTPKVHSSNFLVKAVANGWQANTIITAHSGFPWTPVTYNLQSNIVPNAATVSPTRPIGILYGAGPIGRSCSNGAFVSGSNFPDRTIAGGASGTAGGQNYFDTTAPTPPPGQNYVYTPGIGRNSFTGPCYRDVDISLAKEVQFEALSHTATLRFQANMFNAFNLLNLTPIKNGNSDPAANIQNADFGKASSADAGRQIEFLMRLNF</sequence>
<dbReference type="Pfam" id="PF25183">
    <property type="entry name" value="OMP_b-brl_4"/>
    <property type="match status" value="1"/>
</dbReference>
<keyword evidence="2" id="KW-0813">Transport</keyword>
<feature type="compositionally biased region" description="Polar residues" evidence="7">
    <location>
        <begin position="935"/>
        <end position="944"/>
    </location>
</feature>
<evidence type="ECO:0000256" key="2">
    <source>
        <dbReference type="ARBA" id="ARBA00022448"/>
    </source>
</evidence>
<dbReference type="InterPro" id="IPR039426">
    <property type="entry name" value="TonB-dep_rcpt-like"/>
</dbReference>
<evidence type="ECO:0000256" key="7">
    <source>
        <dbReference type="SAM" id="MobiDB-lite"/>
    </source>
</evidence>
<keyword evidence="4" id="KW-0812">Transmembrane</keyword>
<reference evidence="9" key="1">
    <citation type="submission" date="2023-03" db="EMBL/GenBank/DDBJ databases">
        <title>Edaphobacter sp.</title>
        <authorList>
            <person name="Huber K.J."/>
            <person name="Papendorf J."/>
            <person name="Pilke C."/>
            <person name="Bunk B."/>
            <person name="Sproeer C."/>
            <person name="Pester M."/>
        </authorList>
    </citation>
    <scope>NUCLEOTIDE SEQUENCE</scope>
    <source>
        <strain evidence="9">DSM 109919</strain>
        <strain evidence="10">DSM 109920</strain>
    </source>
</reference>
<evidence type="ECO:0000313" key="10">
    <source>
        <dbReference type="EMBL" id="XBH13711.1"/>
    </source>
</evidence>
<feature type="domain" description="TonB-dependent transporter Oar-like beta-barrel" evidence="8">
    <location>
        <begin position="266"/>
        <end position="1175"/>
    </location>
</feature>
<feature type="region of interest" description="Disordered" evidence="7">
    <location>
        <begin position="935"/>
        <end position="965"/>
    </location>
</feature>
<dbReference type="Pfam" id="PF13620">
    <property type="entry name" value="CarboxypepD_reg"/>
    <property type="match status" value="1"/>
</dbReference>
<evidence type="ECO:0000256" key="6">
    <source>
        <dbReference type="ARBA" id="ARBA00023237"/>
    </source>
</evidence>
<evidence type="ECO:0000256" key="4">
    <source>
        <dbReference type="ARBA" id="ARBA00022692"/>
    </source>
</evidence>
<evidence type="ECO:0000313" key="9">
    <source>
        <dbReference type="EMBL" id="XBH10274.1"/>
    </source>
</evidence>
<dbReference type="SUPFAM" id="SSF56935">
    <property type="entry name" value="Porins"/>
    <property type="match status" value="1"/>
</dbReference>
<keyword evidence="3" id="KW-1134">Transmembrane beta strand</keyword>
<proteinExistence type="predicted"/>
<evidence type="ECO:0000259" key="8">
    <source>
        <dbReference type="Pfam" id="PF25183"/>
    </source>
</evidence>
<dbReference type="Gene3D" id="2.40.170.20">
    <property type="entry name" value="TonB-dependent receptor, beta-barrel domain"/>
    <property type="match status" value="1"/>
</dbReference>
<dbReference type="GO" id="GO:0015344">
    <property type="term" value="F:siderophore uptake transmembrane transporter activity"/>
    <property type="evidence" value="ECO:0007669"/>
    <property type="project" value="TreeGrafter"/>
</dbReference>